<dbReference type="Gene3D" id="3.40.50.920">
    <property type="match status" value="1"/>
</dbReference>
<reference evidence="5" key="1">
    <citation type="submission" date="2021-04" db="EMBL/GenBank/DDBJ databases">
        <title>Genomic analysis of electroactive and textile dye degrading Bacillus circulans strain: DC10 isolated from constructed wetland-microbial fuel cells treating textile dye wastewaters.</title>
        <authorList>
            <person name="Patel D.U."/>
            <person name="Desai C.R."/>
        </authorList>
    </citation>
    <scope>NUCLEOTIDE SEQUENCE</scope>
    <source>
        <strain evidence="5">DC10</strain>
    </source>
</reference>
<evidence type="ECO:0000256" key="3">
    <source>
        <dbReference type="ARBA" id="ARBA00023052"/>
    </source>
</evidence>
<dbReference type="PANTHER" id="PTHR43825:SF1">
    <property type="entry name" value="TRANSKETOLASE-LIKE PYRIMIDINE-BINDING DOMAIN-CONTAINING PROTEIN"/>
    <property type="match status" value="1"/>
</dbReference>
<dbReference type="EMBL" id="JAGTPX010000023">
    <property type="protein sequence ID" value="MBR8671588.1"/>
    <property type="molecule type" value="Genomic_DNA"/>
</dbReference>
<dbReference type="InterPro" id="IPR009014">
    <property type="entry name" value="Transketo_C/PFOR_II"/>
</dbReference>
<name>A0A941GNI2_NIACI</name>
<dbReference type="InterPro" id="IPR029061">
    <property type="entry name" value="THDP-binding"/>
</dbReference>
<sequence>MNNVILKKNTGNKIANRKVVSDTLLDLATKNKDILVLTSDSRGSASMVPFADALPEQLVEVGIAEQNLVGISAGLAASGKIPFVASPACFLSMRSIEQIKVDIAYSRTNVKLIGISGGVSYGALGMSHHSVQDLAVTRAIPGLHVMMPADRHETKKMIEALVDYDTPVYMRIGRNPVEDSYLNEGYDFRIGESVTMHEGEDLTIIASGETVRVALDTACLLEKEGIGCRVINMHTIKPLDEEAIIKAARETGHIITIEEHSIFGGLGSAVSEVTSKKCPIPVKIVGIPDEPAIAGNTKEVFQHYGITAENISNVARKMLG</sequence>
<keyword evidence="3" id="KW-0786">Thiamine pyrophosphate</keyword>
<comment type="caution">
    <text evidence="5">The sequence shown here is derived from an EMBL/GenBank/DDBJ whole genome shotgun (WGS) entry which is preliminary data.</text>
</comment>
<dbReference type="PANTHER" id="PTHR43825">
    <property type="entry name" value="PYRUVATE DEHYDROGENASE E1 COMPONENT"/>
    <property type="match status" value="1"/>
</dbReference>
<feature type="domain" description="Transketolase-like pyrimidine-binding" evidence="4">
    <location>
        <begin position="14"/>
        <end position="179"/>
    </location>
</feature>
<evidence type="ECO:0000259" key="4">
    <source>
        <dbReference type="SMART" id="SM00861"/>
    </source>
</evidence>
<accession>A0A941GNI2</accession>
<evidence type="ECO:0000256" key="1">
    <source>
        <dbReference type="ARBA" id="ARBA00001964"/>
    </source>
</evidence>
<dbReference type="InterPro" id="IPR005475">
    <property type="entry name" value="Transketolase-like_Pyr-bd"/>
</dbReference>
<organism evidence="5">
    <name type="scientific">Niallia circulans</name>
    <name type="common">Bacillus circulans</name>
    <dbReference type="NCBI Taxonomy" id="1397"/>
    <lineage>
        <taxon>Bacteria</taxon>
        <taxon>Bacillati</taxon>
        <taxon>Bacillota</taxon>
        <taxon>Bacilli</taxon>
        <taxon>Bacillales</taxon>
        <taxon>Bacillaceae</taxon>
        <taxon>Niallia</taxon>
    </lineage>
</organism>
<dbReference type="FunFam" id="3.40.50.970:FF:000129">
    <property type="entry name" value="Transketolase"/>
    <property type="match status" value="1"/>
</dbReference>
<dbReference type="InterPro" id="IPR033248">
    <property type="entry name" value="Transketolase_C"/>
</dbReference>
<dbReference type="CDD" id="cd07033">
    <property type="entry name" value="TPP_PYR_DXS_TK_like"/>
    <property type="match status" value="1"/>
</dbReference>
<dbReference type="InterPro" id="IPR051157">
    <property type="entry name" value="PDH/Transketolase"/>
</dbReference>
<dbReference type="SUPFAM" id="SSF52922">
    <property type="entry name" value="TK C-terminal domain-like"/>
    <property type="match status" value="1"/>
</dbReference>
<evidence type="ECO:0000256" key="2">
    <source>
        <dbReference type="ARBA" id="ARBA00007131"/>
    </source>
</evidence>
<dbReference type="AlphaFoldDB" id="A0A941GNI2"/>
<dbReference type="Gene3D" id="3.40.50.970">
    <property type="match status" value="1"/>
</dbReference>
<comment type="similarity">
    <text evidence="2">Belongs to the transketolase family.</text>
</comment>
<dbReference type="Pfam" id="PF02780">
    <property type="entry name" value="Transketolase_C"/>
    <property type="match status" value="1"/>
</dbReference>
<dbReference type="SUPFAM" id="SSF52518">
    <property type="entry name" value="Thiamin diphosphate-binding fold (THDP-binding)"/>
    <property type="match status" value="1"/>
</dbReference>
<protein>
    <submittedName>
        <fullName evidence="5">Transketolase family protein</fullName>
    </submittedName>
</protein>
<comment type="cofactor">
    <cofactor evidence="1">
        <name>thiamine diphosphate</name>
        <dbReference type="ChEBI" id="CHEBI:58937"/>
    </cofactor>
</comment>
<dbReference type="SMART" id="SM00861">
    <property type="entry name" value="Transket_pyr"/>
    <property type="match status" value="1"/>
</dbReference>
<dbReference type="Pfam" id="PF02779">
    <property type="entry name" value="Transket_pyr"/>
    <property type="match status" value="1"/>
</dbReference>
<dbReference type="RefSeq" id="WP_212120771.1">
    <property type="nucleotide sequence ID" value="NZ_JAGTPX020000005.1"/>
</dbReference>
<evidence type="ECO:0000313" key="5">
    <source>
        <dbReference type="EMBL" id="MBR8671588.1"/>
    </source>
</evidence>
<gene>
    <name evidence="5" type="ORF">KD144_18805</name>
</gene>
<proteinExistence type="inferred from homology"/>